<dbReference type="InterPro" id="IPR038351">
    <property type="entry name" value="MCD_N_sf"/>
</dbReference>
<dbReference type="Pfam" id="PF17408">
    <property type="entry name" value="MCD_N"/>
    <property type="match status" value="1"/>
</dbReference>
<organism evidence="2 3">
    <name type="scientific">Ilex paraguariensis</name>
    <name type="common">yerba mate</name>
    <dbReference type="NCBI Taxonomy" id="185542"/>
    <lineage>
        <taxon>Eukaryota</taxon>
        <taxon>Viridiplantae</taxon>
        <taxon>Streptophyta</taxon>
        <taxon>Embryophyta</taxon>
        <taxon>Tracheophyta</taxon>
        <taxon>Spermatophyta</taxon>
        <taxon>Magnoliopsida</taxon>
        <taxon>eudicotyledons</taxon>
        <taxon>Gunneridae</taxon>
        <taxon>Pentapetalae</taxon>
        <taxon>asterids</taxon>
        <taxon>campanulids</taxon>
        <taxon>Aquifoliales</taxon>
        <taxon>Aquifoliaceae</taxon>
        <taxon>Ilex</taxon>
    </lineage>
</organism>
<evidence type="ECO:0000313" key="3">
    <source>
        <dbReference type="Proteomes" id="UP001642360"/>
    </source>
</evidence>
<reference evidence="2 3" key="1">
    <citation type="submission" date="2024-02" db="EMBL/GenBank/DDBJ databases">
        <authorList>
            <person name="Vignale AGUSTIN F."/>
            <person name="Sosa J E."/>
            <person name="Modenutti C."/>
        </authorList>
    </citation>
    <scope>NUCLEOTIDE SEQUENCE [LARGE SCALE GENOMIC DNA]</scope>
</reference>
<gene>
    <name evidence="2" type="ORF">ILEXP_LOCUS4288</name>
</gene>
<dbReference type="PANTHER" id="PTHR28641:SF1">
    <property type="entry name" value="MALONYL-COA DECARBOXYLASE, MITOCHONDRIAL"/>
    <property type="match status" value="1"/>
</dbReference>
<sequence length="144" mass="16496">MNKKGLAILMRTKMRPRSPASSNKFNQMQIALQDGNRVPDQNASNNTEREFEQVQESMRLAISMNKTEIVDAVLNDFSEHMIVGDKAQDNDQEEGSLSAFYRIERNLRHALKPMYEILFERLNTHTGGLKFLSIIRADILSILV</sequence>
<dbReference type="Gene3D" id="1.20.140.90">
    <property type="entry name" value="Malonyl-CoA decarboxylase, oligemerization domain"/>
    <property type="match status" value="1"/>
</dbReference>
<accession>A0ABC8R3S4</accession>
<proteinExistence type="predicted"/>
<dbReference type="PANTHER" id="PTHR28641">
    <property type="match status" value="1"/>
</dbReference>
<evidence type="ECO:0000313" key="2">
    <source>
        <dbReference type="EMBL" id="CAK9137263.1"/>
    </source>
</evidence>
<dbReference type="InterPro" id="IPR035372">
    <property type="entry name" value="MCD_N"/>
</dbReference>
<comment type="caution">
    <text evidence="2">The sequence shown here is derived from an EMBL/GenBank/DDBJ whole genome shotgun (WGS) entry which is preliminary data.</text>
</comment>
<dbReference type="Proteomes" id="UP001642360">
    <property type="component" value="Unassembled WGS sequence"/>
</dbReference>
<dbReference type="InterPro" id="IPR038917">
    <property type="entry name" value="Malonyl_CoA_deC"/>
</dbReference>
<keyword evidence="3" id="KW-1185">Reference proteome</keyword>
<dbReference type="EMBL" id="CAUOFW020000814">
    <property type="protein sequence ID" value="CAK9137263.1"/>
    <property type="molecule type" value="Genomic_DNA"/>
</dbReference>
<protein>
    <recommendedName>
        <fullName evidence="1">Malonyl-CoA decarboxylase N-terminal domain-containing protein</fullName>
    </recommendedName>
</protein>
<evidence type="ECO:0000259" key="1">
    <source>
        <dbReference type="Pfam" id="PF17408"/>
    </source>
</evidence>
<dbReference type="AlphaFoldDB" id="A0ABC8R3S4"/>
<name>A0ABC8R3S4_9AQUA</name>
<feature type="domain" description="Malonyl-CoA decarboxylase N-terminal" evidence="1">
    <location>
        <begin position="97"/>
        <end position="143"/>
    </location>
</feature>